<accession>A0A2G9TCH9</accession>
<feature type="domain" description="RNA polymerase Rpb1" evidence="8">
    <location>
        <begin position="40"/>
        <end position="122"/>
    </location>
</feature>
<dbReference type="AlphaFoldDB" id="A0A2G9TCH9"/>
<dbReference type="InterPro" id="IPR007083">
    <property type="entry name" value="RNA_pol_Rpb1_4"/>
</dbReference>
<dbReference type="EMBL" id="KZ389071">
    <property type="protein sequence ID" value="PIO55090.1"/>
    <property type="molecule type" value="Genomic_DNA"/>
</dbReference>
<evidence type="ECO:0000313" key="9">
    <source>
        <dbReference type="EMBL" id="PIO55090.1"/>
    </source>
</evidence>
<dbReference type="InterPro" id="IPR015700">
    <property type="entry name" value="RPC1"/>
</dbReference>
<reference evidence="9 10" key="1">
    <citation type="submission" date="2015-09" db="EMBL/GenBank/DDBJ databases">
        <title>Draft genome of the parasitic nematode Teladorsagia circumcincta isolate WARC Sus (inbred).</title>
        <authorList>
            <person name="Mitreva M."/>
        </authorList>
    </citation>
    <scope>NUCLEOTIDE SEQUENCE [LARGE SCALE GENOMIC DNA]</scope>
    <source>
        <strain evidence="9 10">S</strain>
    </source>
</reference>
<proteinExistence type="predicted"/>
<gene>
    <name evidence="9" type="ORF">TELCIR_23527</name>
</gene>
<protein>
    <recommendedName>
        <fullName evidence="1">DNA-directed RNA polymerase</fullName>
        <ecNumber evidence="1">2.7.7.6</ecNumber>
    </recommendedName>
</protein>
<evidence type="ECO:0000256" key="7">
    <source>
        <dbReference type="ARBA" id="ARBA00023163"/>
    </source>
</evidence>
<dbReference type="OrthoDB" id="270392at2759"/>
<evidence type="ECO:0000256" key="1">
    <source>
        <dbReference type="ARBA" id="ARBA00012418"/>
    </source>
</evidence>
<sequence>NRGFSIGIGDVQPSSRLIEERSLLLRGGYEKCQEYISQFKSGQLKPQPGCTMEETLEALILKELSSIRDKAGKVCVEELSKYSSPLIMAICGSKGSYINISQMIACVGQQAISGNRPPDGFDVSNFFFVLLLRD</sequence>
<feature type="non-terminal residue" evidence="9">
    <location>
        <position position="1"/>
    </location>
</feature>
<dbReference type="GO" id="GO:0006351">
    <property type="term" value="P:DNA-templated transcription"/>
    <property type="evidence" value="ECO:0007669"/>
    <property type="project" value="InterPro"/>
</dbReference>
<name>A0A2G9TCH9_TELCI</name>
<evidence type="ECO:0000256" key="2">
    <source>
        <dbReference type="ARBA" id="ARBA00022478"/>
    </source>
</evidence>
<dbReference type="Proteomes" id="UP000230423">
    <property type="component" value="Unassembled WGS sequence"/>
</dbReference>
<evidence type="ECO:0000256" key="3">
    <source>
        <dbReference type="ARBA" id="ARBA00022679"/>
    </source>
</evidence>
<dbReference type="GO" id="GO:0046872">
    <property type="term" value="F:metal ion binding"/>
    <property type="evidence" value="ECO:0007669"/>
    <property type="project" value="UniProtKB-KW"/>
</dbReference>
<dbReference type="EC" id="2.7.7.6" evidence="1"/>
<organism evidence="9 10">
    <name type="scientific">Teladorsagia circumcincta</name>
    <name type="common">Brown stomach worm</name>
    <name type="synonym">Ostertagia circumcincta</name>
    <dbReference type="NCBI Taxonomy" id="45464"/>
    <lineage>
        <taxon>Eukaryota</taxon>
        <taxon>Metazoa</taxon>
        <taxon>Ecdysozoa</taxon>
        <taxon>Nematoda</taxon>
        <taxon>Chromadorea</taxon>
        <taxon>Rhabditida</taxon>
        <taxon>Rhabditina</taxon>
        <taxon>Rhabditomorpha</taxon>
        <taxon>Strongyloidea</taxon>
        <taxon>Trichostrongylidae</taxon>
        <taxon>Teladorsagia</taxon>
    </lineage>
</organism>
<evidence type="ECO:0000256" key="5">
    <source>
        <dbReference type="ARBA" id="ARBA00022723"/>
    </source>
</evidence>
<keyword evidence="10" id="KW-1185">Reference proteome</keyword>
<keyword evidence="2" id="KW-0240">DNA-directed RNA polymerase</keyword>
<dbReference type="GO" id="GO:0003677">
    <property type="term" value="F:DNA binding"/>
    <property type="evidence" value="ECO:0007669"/>
    <property type="project" value="InterPro"/>
</dbReference>
<keyword evidence="3" id="KW-0808">Transferase</keyword>
<keyword evidence="4" id="KW-0548">Nucleotidyltransferase</keyword>
<dbReference type="GO" id="GO:0000428">
    <property type="term" value="C:DNA-directed RNA polymerase complex"/>
    <property type="evidence" value="ECO:0007669"/>
    <property type="project" value="UniProtKB-KW"/>
</dbReference>
<dbReference type="Gene3D" id="1.10.132.30">
    <property type="match status" value="1"/>
</dbReference>
<keyword evidence="7" id="KW-0804">Transcription</keyword>
<dbReference type="PANTHER" id="PTHR48446:SF1">
    <property type="entry name" value="DNA-DIRECTED RNA POLYMERASE SUBUNIT BETA' N-TERMINAL SECTION"/>
    <property type="match status" value="1"/>
</dbReference>
<keyword evidence="5" id="KW-0479">Metal-binding</keyword>
<dbReference type="GO" id="GO:0003899">
    <property type="term" value="F:DNA-directed RNA polymerase activity"/>
    <property type="evidence" value="ECO:0007669"/>
    <property type="project" value="UniProtKB-EC"/>
</dbReference>
<evidence type="ECO:0000256" key="4">
    <source>
        <dbReference type="ARBA" id="ARBA00022695"/>
    </source>
</evidence>
<dbReference type="PANTHER" id="PTHR48446">
    <property type="entry name" value="DNA-DIRECTED RNA POLYMERASE SUBUNIT BETA' N-TERMINAL SECTION"/>
    <property type="match status" value="1"/>
</dbReference>
<evidence type="ECO:0000256" key="6">
    <source>
        <dbReference type="ARBA" id="ARBA00022833"/>
    </source>
</evidence>
<evidence type="ECO:0000313" key="10">
    <source>
        <dbReference type="Proteomes" id="UP000230423"/>
    </source>
</evidence>
<dbReference type="SUPFAM" id="SSF64484">
    <property type="entry name" value="beta and beta-prime subunits of DNA dependent RNA-polymerase"/>
    <property type="match status" value="1"/>
</dbReference>
<keyword evidence="6" id="KW-0862">Zinc</keyword>
<evidence type="ECO:0000259" key="8">
    <source>
        <dbReference type="Pfam" id="PF05000"/>
    </source>
</evidence>
<dbReference type="InterPro" id="IPR038120">
    <property type="entry name" value="Rpb1_funnel_sf"/>
</dbReference>
<dbReference type="Pfam" id="PF05000">
    <property type="entry name" value="RNA_pol_Rpb1_4"/>
    <property type="match status" value="1"/>
</dbReference>